<dbReference type="Proteomes" id="UP000003111">
    <property type="component" value="Unassembled WGS sequence"/>
</dbReference>
<dbReference type="eggNOG" id="COG1961">
    <property type="taxonomic scope" value="Bacteria"/>
</dbReference>
<dbReference type="STRING" id="585531.HMPREF0063_11955"/>
<dbReference type="InterPro" id="IPR050639">
    <property type="entry name" value="SSR_resolvase"/>
</dbReference>
<evidence type="ECO:0000313" key="6">
    <source>
        <dbReference type="Proteomes" id="UP000003111"/>
    </source>
</evidence>
<dbReference type="PANTHER" id="PTHR30461:SF2">
    <property type="entry name" value="SERINE RECOMBINASE PINE-RELATED"/>
    <property type="match status" value="1"/>
</dbReference>
<dbReference type="PROSITE" id="PS51736">
    <property type="entry name" value="RECOMBINASES_3"/>
    <property type="match status" value="1"/>
</dbReference>
<dbReference type="Pfam" id="PF13408">
    <property type="entry name" value="Zn_ribbon_recom"/>
    <property type="match status" value="1"/>
</dbReference>
<reference evidence="5" key="1">
    <citation type="submission" date="2010-08" db="EMBL/GenBank/DDBJ databases">
        <authorList>
            <person name="Muzny D."/>
            <person name="Qin X."/>
            <person name="Buhay C."/>
            <person name="Dugan-Rocha S."/>
            <person name="Ding Y."/>
            <person name="Chen G."/>
            <person name="Hawes A."/>
            <person name="Holder M."/>
            <person name="Jhangiani S."/>
            <person name="Johnson A."/>
            <person name="Khan Z."/>
            <person name="Li Z."/>
            <person name="Liu W."/>
            <person name="Liu X."/>
            <person name="Perez L."/>
            <person name="Shen H."/>
            <person name="Wang Q."/>
            <person name="Watt J."/>
            <person name="Xi L."/>
            <person name="Xin Y."/>
            <person name="Zhou J."/>
            <person name="Deng J."/>
            <person name="Jiang H."/>
            <person name="Liu Y."/>
            <person name="Qu J."/>
            <person name="Song X.-Z."/>
            <person name="Zhang L."/>
            <person name="Villasana D."/>
            <person name="Johnson A."/>
            <person name="Liu J."/>
            <person name="Liyanage D."/>
            <person name="Lorensuhewa L."/>
            <person name="Robinson T."/>
            <person name="Song A."/>
            <person name="Song B.-B."/>
            <person name="Dinh H."/>
            <person name="Thornton R."/>
            <person name="Coyle M."/>
            <person name="Francisco L."/>
            <person name="Jackson L."/>
            <person name="Javaid M."/>
            <person name="Korchina V."/>
            <person name="Kovar C."/>
            <person name="Mata R."/>
            <person name="Mathew T."/>
            <person name="Ngo R."/>
            <person name="Nguyen L."/>
            <person name="Nguyen N."/>
            <person name="Okwuonu G."/>
            <person name="Ongeri F."/>
            <person name="Pham C."/>
            <person name="Simmons D."/>
            <person name="Wilczek-Boney K."/>
            <person name="Hale W."/>
            <person name="Jakkamsetti A."/>
            <person name="Pham P."/>
            <person name="Ruth R."/>
            <person name="San Lucas F."/>
            <person name="Warren J."/>
            <person name="Zhang J."/>
            <person name="Zhao Z."/>
            <person name="Zhou C."/>
            <person name="Zhu D."/>
            <person name="Lee S."/>
            <person name="Bess C."/>
            <person name="Blankenburg K."/>
            <person name="Forbes L."/>
            <person name="Fu Q."/>
            <person name="Gubbala S."/>
            <person name="Hirani K."/>
            <person name="Jayaseelan J.C."/>
            <person name="Lara F."/>
            <person name="Munidasa M."/>
            <person name="Palculict T."/>
            <person name="Patil S."/>
            <person name="Pu L.-L."/>
            <person name="Saada N."/>
            <person name="Tang L."/>
            <person name="Weissenberger G."/>
            <person name="Zhu Y."/>
            <person name="Hemphill L."/>
            <person name="Shang Y."/>
            <person name="Youmans B."/>
            <person name="Ayvaz T."/>
            <person name="Ross M."/>
            <person name="Santibanez J."/>
            <person name="Aqrawi P."/>
            <person name="Gross S."/>
            <person name="Joshi V."/>
            <person name="Fowler G."/>
            <person name="Nazareth L."/>
            <person name="Reid J."/>
            <person name="Worley K."/>
            <person name="Petrosino J."/>
            <person name="Highlander S."/>
            <person name="Gibbs R."/>
        </authorList>
    </citation>
    <scope>NUCLEOTIDE SEQUENCE [LARGE SCALE GENOMIC DNA]</scope>
    <source>
        <strain evidence="5">DSM 15272</strain>
    </source>
</reference>
<evidence type="ECO:0000259" key="3">
    <source>
        <dbReference type="PROSITE" id="PS51736"/>
    </source>
</evidence>
<keyword evidence="6" id="KW-1185">Reference proteome</keyword>
<dbReference type="PROSITE" id="PS51737">
    <property type="entry name" value="RECOMBINASE_DNA_BIND"/>
    <property type="match status" value="1"/>
</dbReference>
<dbReference type="InterPro" id="IPR038109">
    <property type="entry name" value="DNA_bind_recomb_sf"/>
</dbReference>
<proteinExistence type="predicted"/>
<gene>
    <name evidence="5" type="ORF">HMPREF0063_11955</name>
</gene>
<dbReference type="Pfam" id="PF07508">
    <property type="entry name" value="Recombinase"/>
    <property type="match status" value="1"/>
</dbReference>
<dbReference type="HOGENOM" id="CLU_495128_0_0_11"/>
<dbReference type="RefSeq" id="WP_007077047.1">
    <property type="nucleotide sequence ID" value="NZ_CM001024.1"/>
</dbReference>
<evidence type="ECO:0000256" key="2">
    <source>
        <dbReference type="ARBA" id="ARBA00023172"/>
    </source>
</evidence>
<keyword evidence="1" id="KW-0238">DNA-binding</keyword>
<evidence type="ECO:0000256" key="1">
    <source>
        <dbReference type="ARBA" id="ARBA00023125"/>
    </source>
</evidence>
<dbReference type="Gene3D" id="3.40.50.1390">
    <property type="entry name" value="Resolvase, N-terminal catalytic domain"/>
    <property type="match status" value="1"/>
</dbReference>
<name>E2SE19_9ACTN</name>
<dbReference type="GO" id="GO:0003677">
    <property type="term" value="F:DNA binding"/>
    <property type="evidence" value="ECO:0007669"/>
    <property type="project" value="UniProtKB-KW"/>
</dbReference>
<sequence length="488" mass="53694">MASSLRPVPETPPRAVLYLRQSVSRDDSISLALQEAACRQHAVQNGYQVVAVESDPGVSGRTWQRPAVQRTIAMVEDGQADVIVLWRWSRLSRSRRDWAIAADKVDVAGGRIESATEAVDVTTATGRLARGVLTEFAAFESDRIGEVWKEVHASRVQRGLVPNGNRRFGYTLNRETRIHEPHPLEAPAVVTAYERAAAGESPRTIAEALNNRGFRTVKEGPWSDTTLTRFLDQGFAAGRIVWKGDVYPGAHEPLITTELWQAYTDRRAQRLTVPPRTKRSPYLLSGMVKCGRCGGPMTGSTVTFGPQFRCRRRAAYGREHGCTGGAVQMWVVEEKVREWVTAFAAQVDDATERAASTLAAQVTAEGEETRLAAAVVRVEGSLRRLTVQLADGLVPAEAYTEARDELMGRRQVLVDQLEEASRAVRAAGVDQVAIAQRLVDQWDRLPFDVLRTTLRDLVDRVEVETARASGVGGRGGVSRAKVTVFEKA</sequence>
<feature type="domain" description="Resolvase/invertase-type recombinase catalytic" evidence="3">
    <location>
        <begin position="14"/>
        <end position="159"/>
    </location>
</feature>
<dbReference type="InterPro" id="IPR011109">
    <property type="entry name" value="DNA_bind_recombinase_dom"/>
</dbReference>
<evidence type="ECO:0000259" key="4">
    <source>
        <dbReference type="PROSITE" id="PS51737"/>
    </source>
</evidence>
<dbReference type="SMART" id="SM00857">
    <property type="entry name" value="Resolvase"/>
    <property type="match status" value="1"/>
</dbReference>
<protein>
    <submittedName>
        <fullName evidence="5">Resolvase, N-terminal domain protein</fullName>
    </submittedName>
</protein>
<evidence type="ECO:0000313" key="5">
    <source>
        <dbReference type="EMBL" id="EFQ82746.1"/>
    </source>
</evidence>
<feature type="domain" description="Recombinase" evidence="4">
    <location>
        <begin position="167"/>
        <end position="277"/>
    </location>
</feature>
<keyword evidence="2" id="KW-0233">DNA recombination</keyword>
<dbReference type="PANTHER" id="PTHR30461">
    <property type="entry name" value="DNA-INVERTASE FROM LAMBDOID PROPHAGE"/>
    <property type="match status" value="1"/>
</dbReference>
<dbReference type="AlphaFoldDB" id="E2SE19"/>
<organism evidence="5 6">
    <name type="scientific">Aeromicrobium marinum DSM 15272</name>
    <dbReference type="NCBI Taxonomy" id="585531"/>
    <lineage>
        <taxon>Bacteria</taxon>
        <taxon>Bacillati</taxon>
        <taxon>Actinomycetota</taxon>
        <taxon>Actinomycetes</taxon>
        <taxon>Propionibacteriales</taxon>
        <taxon>Nocardioidaceae</taxon>
        <taxon>Aeromicrobium</taxon>
    </lineage>
</organism>
<comment type="caution">
    <text evidence="5">The sequence shown here is derived from an EMBL/GenBank/DDBJ whole genome shotgun (WGS) entry which is preliminary data.</text>
</comment>
<dbReference type="InterPro" id="IPR006119">
    <property type="entry name" value="Resolv_N"/>
</dbReference>
<dbReference type="GO" id="GO:0000150">
    <property type="term" value="F:DNA strand exchange activity"/>
    <property type="evidence" value="ECO:0007669"/>
    <property type="project" value="InterPro"/>
</dbReference>
<dbReference type="CDD" id="cd00338">
    <property type="entry name" value="Ser_Recombinase"/>
    <property type="match status" value="1"/>
</dbReference>
<dbReference type="Pfam" id="PF00239">
    <property type="entry name" value="Resolvase"/>
    <property type="match status" value="1"/>
</dbReference>
<dbReference type="Gene3D" id="3.90.1750.20">
    <property type="entry name" value="Putative Large Serine Recombinase, Chain B, Domain 2"/>
    <property type="match status" value="1"/>
</dbReference>
<dbReference type="InterPro" id="IPR025827">
    <property type="entry name" value="Zn_ribbon_recom_dom"/>
</dbReference>
<dbReference type="OrthoDB" id="4500247at2"/>
<dbReference type="InterPro" id="IPR036162">
    <property type="entry name" value="Resolvase-like_N_sf"/>
</dbReference>
<accession>E2SE19</accession>
<dbReference type="EMBL" id="ACLF03000006">
    <property type="protein sequence ID" value="EFQ82746.1"/>
    <property type="molecule type" value="Genomic_DNA"/>
</dbReference>
<dbReference type="SUPFAM" id="SSF53041">
    <property type="entry name" value="Resolvase-like"/>
    <property type="match status" value="1"/>
</dbReference>